<evidence type="ECO:0000313" key="2">
    <source>
        <dbReference type="EMBL" id="WOC32541.1"/>
    </source>
</evidence>
<sequence>MGNFGLWVLSNFVFTVPLLATFAAPVLLTVSYHKKQKGFQIAGVILGLFAALLFTVLFFAMLYGVGAGMSDSSSKPFAPLWRGSLLWEGGIQLVAALLQIPLFWYARRIKAQKRRSHVFLAGGLVCSAVTVFTLLYMIWPALTNQMPIT</sequence>
<proteinExistence type="predicted"/>
<organism evidence="2 3">
    <name type="scientific">Caproicibacterium argilliputei</name>
    <dbReference type="NCBI Taxonomy" id="3030016"/>
    <lineage>
        <taxon>Bacteria</taxon>
        <taxon>Bacillati</taxon>
        <taxon>Bacillota</taxon>
        <taxon>Clostridia</taxon>
        <taxon>Eubacteriales</taxon>
        <taxon>Oscillospiraceae</taxon>
        <taxon>Caproicibacterium</taxon>
    </lineage>
</organism>
<feature type="transmembrane region" description="Helical" evidence="1">
    <location>
        <begin position="85"/>
        <end position="106"/>
    </location>
</feature>
<feature type="transmembrane region" description="Helical" evidence="1">
    <location>
        <begin position="42"/>
        <end position="65"/>
    </location>
</feature>
<feature type="transmembrane region" description="Helical" evidence="1">
    <location>
        <begin position="118"/>
        <end position="139"/>
    </location>
</feature>
<reference evidence="2" key="1">
    <citation type="submission" date="2023-09" db="EMBL/GenBank/DDBJ databases">
        <authorList>
            <person name="Zeng C."/>
        </authorList>
    </citation>
    <scope>NUCLEOTIDE SEQUENCE</scope>
    <source>
        <strain evidence="2">ZCY20-5</strain>
    </source>
</reference>
<keyword evidence="3" id="KW-1185">Reference proteome</keyword>
<reference evidence="2" key="2">
    <citation type="submission" date="2024-06" db="EMBL/GenBank/DDBJ databases">
        <title>Caproicibacterium argilliputei sp. nov, a novel caproic acid producing anaerobic bacterium isolated from pit mud.</title>
        <authorList>
            <person name="Xia S."/>
        </authorList>
    </citation>
    <scope>NUCLEOTIDE SEQUENCE</scope>
    <source>
        <strain evidence="2">ZCY20-5</strain>
    </source>
</reference>
<dbReference type="EMBL" id="CP135996">
    <property type="protein sequence ID" value="WOC32541.1"/>
    <property type="molecule type" value="Genomic_DNA"/>
</dbReference>
<evidence type="ECO:0000313" key="3">
    <source>
        <dbReference type="Proteomes" id="UP001300604"/>
    </source>
</evidence>
<keyword evidence="1" id="KW-1133">Transmembrane helix</keyword>
<keyword evidence="1" id="KW-0812">Transmembrane</keyword>
<dbReference type="Proteomes" id="UP001300604">
    <property type="component" value="Chromosome"/>
</dbReference>
<feature type="transmembrane region" description="Helical" evidence="1">
    <location>
        <begin position="6"/>
        <end position="30"/>
    </location>
</feature>
<name>A0AA97DBT1_9FIRM</name>
<dbReference type="RefSeq" id="WP_275844597.1">
    <property type="nucleotide sequence ID" value="NZ_CP135996.1"/>
</dbReference>
<protein>
    <submittedName>
        <fullName evidence="2">Uncharacterized protein</fullName>
    </submittedName>
</protein>
<evidence type="ECO:0000256" key="1">
    <source>
        <dbReference type="SAM" id="Phobius"/>
    </source>
</evidence>
<accession>A0AA97DBT1</accession>
<keyword evidence="1" id="KW-0472">Membrane</keyword>
<dbReference type="KEGG" id="carl:PXC00_01340"/>
<dbReference type="AlphaFoldDB" id="A0AA97DBT1"/>
<gene>
    <name evidence="2" type="ORF">PXC00_01340</name>
</gene>